<accession>A0A3M0L9S0</accession>
<proteinExistence type="predicted"/>
<reference evidence="1 2" key="1">
    <citation type="submission" date="2018-07" db="EMBL/GenBank/DDBJ databases">
        <title>A high quality draft genome assembly of the barn swallow (H. rustica rustica).</title>
        <authorList>
            <person name="Formenti G."/>
            <person name="Chiara M."/>
            <person name="Poveda L."/>
            <person name="Francoijs K.-J."/>
            <person name="Bonisoli-Alquati A."/>
            <person name="Canova L."/>
            <person name="Gianfranceschi L."/>
            <person name="Horner D.S."/>
            <person name="Saino N."/>
        </authorList>
    </citation>
    <scope>NUCLEOTIDE SEQUENCE [LARGE SCALE GENOMIC DNA]</scope>
    <source>
        <strain evidence="1">Chelidonia</strain>
        <tissue evidence="1">Blood</tissue>
    </source>
</reference>
<keyword evidence="2" id="KW-1185">Reference proteome</keyword>
<comment type="caution">
    <text evidence="1">The sequence shown here is derived from an EMBL/GenBank/DDBJ whole genome shotgun (WGS) entry which is preliminary data.</text>
</comment>
<evidence type="ECO:0000313" key="2">
    <source>
        <dbReference type="Proteomes" id="UP000269221"/>
    </source>
</evidence>
<dbReference type="AlphaFoldDB" id="A0A3M0L9S0"/>
<protein>
    <submittedName>
        <fullName evidence="1">Uncharacterized protein</fullName>
    </submittedName>
</protein>
<evidence type="ECO:0000313" key="1">
    <source>
        <dbReference type="EMBL" id="RMC15987.1"/>
    </source>
</evidence>
<organism evidence="1 2">
    <name type="scientific">Hirundo rustica rustica</name>
    <dbReference type="NCBI Taxonomy" id="333673"/>
    <lineage>
        <taxon>Eukaryota</taxon>
        <taxon>Metazoa</taxon>
        <taxon>Chordata</taxon>
        <taxon>Craniata</taxon>
        <taxon>Vertebrata</taxon>
        <taxon>Euteleostomi</taxon>
        <taxon>Archelosauria</taxon>
        <taxon>Archosauria</taxon>
        <taxon>Dinosauria</taxon>
        <taxon>Saurischia</taxon>
        <taxon>Theropoda</taxon>
        <taxon>Coelurosauria</taxon>
        <taxon>Aves</taxon>
        <taxon>Neognathae</taxon>
        <taxon>Neoaves</taxon>
        <taxon>Telluraves</taxon>
        <taxon>Australaves</taxon>
        <taxon>Passeriformes</taxon>
        <taxon>Sylvioidea</taxon>
        <taxon>Hirundinidae</taxon>
        <taxon>Hirundo</taxon>
    </lineage>
</organism>
<dbReference type="Proteomes" id="UP000269221">
    <property type="component" value="Unassembled WGS sequence"/>
</dbReference>
<sequence>MRGVPSTRTMRYLPTASGFTGIQFNTLPHKVEVPPQPPPPAIPRQHSWLPQLNYPKTILPGFFSSAGGSHHPPVDQISPNVSHSLNCLTSCCSTNPVTMICQTRPTISNP</sequence>
<name>A0A3M0L9S0_HIRRU</name>
<gene>
    <name evidence="1" type="ORF">DUI87_08194</name>
</gene>
<dbReference type="EMBL" id="QRBI01000104">
    <property type="protein sequence ID" value="RMC15987.1"/>
    <property type="molecule type" value="Genomic_DNA"/>
</dbReference>